<feature type="signal peptide" evidence="1">
    <location>
        <begin position="1"/>
        <end position="23"/>
    </location>
</feature>
<dbReference type="AlphaFoldDB" id="A0A9X1PAV8"/>
<dbReference type="InterPro" id="IPR012341">
    <property type="entry name" value="6hp_glycosidase-like_sf"/>
</dbReference>
<evidence type="ECO:0000313" key="4">
    <source>
        <dbReference type="Proteomes" id="UP001139700"/>
    </source>
</evidence>
<dbReference type="SUPFAM" id="SSF48208">
    <property type="entry name" value="Six-hairpin glycosidases"/>
    <property type="match status" value="1"/>
</dbReference>
<organism evidence="3 4">
    <name type="scientific">Dyadobacter fanqingshengii</name>
    <dbReference type="NCBI Taxonomy" id="2906443"/>
    <lineage>
        <taxon>Bacteria</taxon>
        <taxon>Pseudomonadati</taxon>
        <taxon>Bacteroidota</taxon>
        <taxon>Cytophagia</taxon>
        <taxon>Cytophagales</taxon>
        <taxon>Spirosomataceae</taxon>
        <taxon>Dyadobacter</taxon>
    </lineage>
</organism>
<dbReference type="InterPro" id="IPR043757">
    <property type="entry name" value="DUF5703_N"/>
</dbReference>
<dbReference type="Gene3D" id="1.50.10.10">
    <property type="match status" value="1"/>
</dbReference>
<evidence type="ECO:0000256" key="1">
    <source>
        <dbReference type="SAM" id="SignalP"/>
    </source>
</evidence>
<evidence type="ECO:0000259" key="2">
    <source>
        <dbReference type="Pfam" id="PF18961"/>
    </source>
</evidence>
<dbReference type="InterPro" id="IPR008928">
    <property type="entry name" value="6-hairpin_glycosidase_sf"/>
</dbReference>
<protein>
    <submittedName>
        <fullName evidence="3">DUF5703 domain-containing protein</fullName>
    </submittedName>
</protein>
<reference evidence="3" key="1">
    <citation type="submission" date="2021-12" db="EMBL/GenBank/DDBJ databases">
        <title>Novel species in genus Dyadobacter.</title>
        <authorList>
            <person name="Ma C."/>
        </authorList>
    </citation>
    <scope>NUCLEOTIDE SEQUENCE</scope>
    <source>
        <strain evidence="3">CY399</strain>
    </source>
</reference>
<feature type="domain" description="DUF5703" evidence="2">
    <location>
        <begin position="35"/>
        <end position="326"/>
    </location>
</feature>
<proteinExistence type="predicted"/>
<comment type="caution">
    <text evidence="3">The sequence shown here is derived from an EMBL/GenBank/DDBJ whole genome shotgun (WGS) entry which is preliminary data.</text>
</comment>
<keyword evidence="4" id="KW-1185">Reference proteome</keyword>
<accession>A0A9X1PAV8</accession>
<sequence>MSILPRSLISFFLCLCLIKSALAQTLSPETYNVKWTSQSKNSGESMPVGGGDMGLNVWLEKGDVLFYLSRSGAFDENNIFPKLGRVRVTLSPNPFTDGATFRQELKLQEGSVEIAGKSGNQEVVLKIWVDVFNPVVHVDVAGNKPVQVNAWYESWRTHDRELQGREKNASSFKWLKDKVIASKDIVNAHENGILFYHQNKDSTLFDLAVKQQQLEPVESQLWNPLKGMVYGGWMQGENMVPDVANGQLKTVSGKYVNTPFLGFGLKSRAAARAHHLNVFLHIEENSDAEKWKSGLSKIVSKAESEKKTARQKTLDWWNAYWRRSHIAINVEKPDPASPIWQVGRNYQIFRYMLGCNAFGAYPTKFNGGLFTHDPVFIDSTLTFGPDYRSWGGGTFTAQNQRLVYWPMLKSGDFDMMSSQFDFYLRTLSNAETRTKHYWGHQGASFTEQIENFGLPNYAEYGQKRPKDFDSGVEYNAWLEYLWDTSLEFCLMMLDIERFTGSDISKYLPLIESCTVFFDEHYQYLAEKRGVKKLDQNGHLVIFPGSAAETYKMTYNSVTTVAGLKTVLSRMLALPAKYGTDAQRKEWAARLGRVPPLSFRQMQGHQTIAPARAWERIQNTEIPQLYPVFPFGMYGVGLPDLQVAVNTWKYDTEAIKNRNHTSWHQDNIFCARLGLTEEAAALAVKKLQDSGRRFPAFWGPGHDWVPDHNWGGSGMIGLQEMLMQTVGDSIYLFPAWPKDWNVKFKLHAPYKTTVEGELQNGKLVHLKVTPESRRKDLVIAELLK</sequence>
<dbReference type="GO" id="GO:0005975">
    <property type="term" value="P:carbohydrate metabolic process"/>
    <property type="evidence" value="ECO:0007669"/>
    <property type="project" value="InterPro"/>
</dbReference>
<feature type="chain" id="PRO_5040810015" evidence="1">
    <location>
        <begin position="24"/>
        <end position="783"/>
    </location>
</feature>
<dbReference type="EMBL" id="JAJTTA010000002">
    <property type="protein sequence ID" value="MCF0040528.1"/>
    <property type="molecule type" value="Genomic_DNA"/>
</dbReference>
<keyword evidence="1" id="KW-0732">Signal</keyword>
<dbReference type="RefSeq" id="WP_234613012.1">
    <property type="nucleotide sequence ID" value="NZ_CP098806.1"/>
</dbReference>
<name>A0A9X1PAV8_9BACT</name>
<evidence type="ECO:0000313" key="3">
    <source>
        <dbReference type="EMBL" id="MCF0040528.1"/>
    </source>
</evidence>
<dbReference type="Pfam" id="PF18961">
    <property type="entry name" value="DUF5703_N"/>
    <property type="match status" value="1"/>
</dbReference>
<dbReference type="Proteomes" id="UP001139700">
    <property type="component" value="Unassembled WGS sequence"/>
</dbReference>
<gene>
    <name evidence="3" type="ORF">LXM24_10565</name>
</gene>